<dbReference type="Proteomes" id="UP000325255">
    <property type="component" value="Unassembled WGS sequence"/>
</dbReference>
<dbReference type="InterPro" id="IPR002139">
    <property type="entry name" value="Ribo/fructo_kinase"/>
</dbReference>
<evidence type="ECO:0000313" key="7">
    <source>
        <dbReference type="Proteomes" id="UP000325255"/>
    </source>
</evidence>
<protein>
    <submittedName>
        <fullName evidence="6">Ribokinase</fullName>
    </submittedName>
</protein>
<dbReference type="PANTHER" id="PTHR42774:SF3">
    <property type="entry name" value="KETOHEXOKINASE"/>
    <property type="match status" value="1"/>
</dbReference>
<dbReference type="Pfam" id="PF00294">
    <property type="entry name" value="PfkB"/>
    <property type="match status" value="2"/>
</dbReference>
<keyword evidence="2 4" id="KW-0808">Transferase</keyword>
<name>A0A5M6IXS2_9PROT</name>
<reference evidence="6 7" key="1">
    <citation type="submission" date="2019-09" db="EMBL/GenBank/DDBJ databases">
        <title>Genome sequence of Rhodovastum atsumiense, a diverse member of the Acetobacteraceae family of non-sulfur purple photosynthetic bacteria.</title>
        <authorList>
            <person name="Meyer T."/>
            <person name="Kyndt J."/>
        </authorList>
    </citation>
    <scope>NUCLEOTIDE SEQUENCE [LARGE SCALE GENOMIC DNA]</scope>
    <source>
        <strain evidence="6 7">DSM 21279</strain>
    </source>
</reference>
<accession>A0A5M6IXS2</accession>
<dbReference type="OrthoDB" id="9792663at2"/>
<feature type="domain" description="Carbohydrate kinase PfkB" evidence="5">
    <location>
        <begin position="15"/>
        <end position="118"/>
    </location>
</feature>
<comment type="similarity">
    <text evidence="1 4">Belongs to the carbohydrate kinase PfkB family.</text>
</comment>
<evidence type="ECO:0000313" key="6">
    <source>
        <dbReference type="EMBL" id="KAA5612155.1"/>
    </source>
</evidence>
<dbReference type="GO" id="GO:0016301">
    <property type="term" value="F:kinase activity"/>
    <property type="evidence" value="ECO:0007669"/>
    <property type="project" value="UniProtKB-KW"/>
</dbReference>
<evidence type="ECO:0000259" key="5">
    <source>
        <dbReference type="Pfam" id="PF00294"/>
    </source>
</evidence>
<dbReference type="Gene3D" id="3.40.1190.20">
    <property type="match status" value="1"/>
</dbReference>
<organism evidence="6 7">
    <name type="scientific">Rhodovastum atsumiense</name>
    <dbReference type="NCBI Taxonomy" id="504468"/>
    <lineage>
        <taxon>Bacteria</taxon>
        <taxon>Pseudomonadati</taxon>
        <taxon>Pseudomonadota</taxon>
        <taxon>Alphaproteobacteria</taxon>
        <taxon>Acetobacterales</taxon>
        <taxon>Acetobacteraceae</taxon>
        <taxon>Rhodovastum</taxon>
    </lineage>
</organism>
<gene>
    <name evidence="6" type="ORF">F1189_10835</name>
</gene>
<dbReference type="InterPro" id="IPR011611">
    <property type="entry name" value="PfkB_dom"/>
</dbReference>
<dbReference type="InterPro" id="IPR052562">
    <property type="entry name" value="Ketohexokinase-related"/>
</dbReference>
<feature type="domain" description="Carbohydrate kinase PfkB" evidence="5">
    <location>
        <begin position="209"/>
        <end position="302"/>
    </location>
</feature>
<comment type="caution">
    <text evidence="6">The sequence shown here is derived from an EMBL/GenBank/DDBJ whole genome shotgun (WGS) entry which is preliminary data.</text>
</comment>
<evidence type="ECO:0000256" key="4">
    <source>
        <dbReference type="RuleBase" id="RU003704"/>
    </source>
</evidence>
<dbReference type="InterPro" id="IPR029056">
    <property type="entry name" value="Ribokinase-like"/>
</dbReference>
<sequence>MLLKSKKETMHGPVRVVCVGVVTLDALALVPRYPEADERIVGEEVRIAGGGPAANAAVVLARQGIQVAFIGRVGRDSAGETALRLLAAEGVDVSAVLEDPATPTQASCVVISQERQTRAISTLAVPPLPPIETFGPRAIEMIAAAEWVHADHLGFAPARACLDRLAARPRLCVDAGNPVAGLTLAGLDLYAPTTEALTRRYALPHTAAGIETAAARALTEGAAAVVATNGAQGSIAWWSERFDPARPAGRVAVPAHRGVEVRSTLGAGDVFHGALLSALCRGRDWPAALAEANATAALSCRGLDGRSAVPGLEELARALEAQAR</sequence>
<dbReference type="InterPro" id="IPR002173">
    <property type="entry name" value="Carboh/pur_kinase_PfkB_CS"/>
</dbReference>
<dbReference type="SUPFAM" id="SSF53613">
    <property type="entry name" value="Ribokinase-like"/>
    <property type="match status" value="1"/>
</dbReference>
<keyword evidence="7" id="KW-1185">Reference proteome</keyword>
<evidence type="ECO:0000256" key="2">
    <source>
        <dbReference type="ARBA" id="ARBA00022679"/>
    </source>
</evidence>
<dbReference type="AlphaFoldDB" id="A0A5M6IXS2"/>
<evidence type="ECO:0000256" key="1">
    <source>
        <dbReference type="ARBA" id="ARBA00010688"/>
    </source>
</evidence>
<dbReference type="PANTHER" id="PTHR42774">
    <property type="entry name" value="PHOSPHOTRANSFERASE SYSTEM TRANSPORT PROTEIN"/>
    <property type="match status" value="1"/>
</dbReference>
<dbReference type="PRINTS" id="PR00990">
    <property type="entry name" value="RIBOKINASE"/>
</dbReference>
<proteinExistence type="inferred from homology"/>
<dbReference type="EMBL" id="VWPK01000014">
    <property type="protein sequence ID" value="KAA5612155.1"/>
    <property type="molecule type" value="Genomic_DNA"/>
</dbReference>
<dbReference type="PROSITE" id="PS00584">
    <property type="entry name" value="PFKB_KINASES_2"/>
    <property type="match status" value="1"/>
</dbReference>
<evidence type="ECO:0000256" key="3">
    <source>
        <dbReference type="ARBA" id="ARBA00022777"/>
    </source>
</evidence>
<keyword evidence="3 4" id="KW-0418">Kinase</keyword>